<evidence type="ECO:0000256" key="1">
    <source>
        <dbReference type="ARBA" id="ARBA00004123"/>
    </source>
</evidence>
<dbReference type="GO" id="GO:0003700">
    <property type="term" value="F:DNA-binding transcription factor activity"/>
    <property type="evidence" value="ECO:0007669"/>
    <property type="project" value="InterPro"/>
</dbReference>
<dbReference type="PANTHER" id="PTHR22952">
    <property type="entry name" value="CAMP-RESPONSE ELEMENT BINDING PROTEIN-RELATED"/>
    <property type="match status" value="1"/>
</dbReference>
<evidence type="ECO:0000256" key="2">
    <source>
        <dbReference type="ARBA" id="ARBA00023125"/>
    </source>
</evidence>
<dbReference type="AlphaFoldDB" id="A0A2N9HDS5"/>
<dbReference type="GO" id="GO:0003677">
    <property type="term" value="F:DNA binding"/>
    <property type="evidence" value="ECO:0007669"/>
    <property type="project" value="UniProtKB-KW"/>
</dbReference>
<feature type="compositionally biased region" description="Polar residues" evidence="4">
    <location>
        <begin position="75"/>
        <end position="86"/>
    </location>
</feature>
<accession>A0A2N9HDS5</accession>
<dbReference type="EMBL" id="OIVN01003621">
    <property type="protein sequence ID" value="SPD12487.1"/>
    <property type="molecule type" value="Genomic_DNA"/>
</dbReference>
<evidence type="ECO:0000313" key="5">
    <source>
        <dbReference type="EMBL" id="SPD12487.1"/>
    </source>
</evidence>
<protein>
    <submittedName>
        <fullName evidence="5">Uncharacterized protein</fullName>
    </submittedName>
</protein>
<organism evidence="5">
    <name type="scientific">Fagus sylvatica</name>
    <name type="common">Beechnut</name>
    <dbReference type="NCBI Taxonomy" id="28930"/>
    <lineage>
        <taxon>Eukaryota</taxon>
        <taxon>Viridiplantae</taxon>
        <taxon>Streptophyta</taxon>
        <taxon>Embryophyta</taxon>
        <taxon>Tracheophyta</taxon>
        <taxon>Spermatophyta</taxon>
        <taxon>Magnoliopsida</taxon>
        <taxon>eudicotyledons</taxon>
        <taxon>Gunneridae</taxon>
        <taxon>Pentapetalae</taxon>
        <taxon>rosids</taxon>
        <taxon>fabids</taxon>
        <taxon>Fagales</taxon>
        <taxon>Fagaceae</taxon>
        <taxon>Fagus</taxon>
    </lineage>
</organism>
<gene>
    <name evidence="5" type="ORF">FSB_LOCUS40369</name>
</gene>
<feature type="region of interest" description="Disordered" evidence="4">
    <location>
        <begin position="108"/>
        <end position="129"/>
    </location>
</feature>
<evidence type="ECO:0000256" key="4">
    <source>
        <dbReference type="SAM" id="MobiDB-lite"/>
    </source>
</evidence>
<reference evidence="5" key="1">
    <citation type="submission" date="2018-02" db="EMBL/GenBank/DDBJ databases">
        <authorList>
            <person name="Cohen D.B."/>
            <person name="Kent A.D."/>
        </authorList>
    </citation>
    <scope>NUCLEOTIDE SEQUENCE</scope>
</reference>
<dbReference type="PANTHER" id="PTHR22952:SF392">
    <property type="entry name" value="BZIP TRANSCRIPTION FACTOR 12"/>
    <property type="match status" value="1"/>
</dbReference>
<feature type="region of interest" description="Disordered" evidence="4">
    <location>
        <begin position="66"/>
        <end position="90"/>
    </location>
</feature>
<dbReference type="GO" id="GO:0045893">
    <property type="term" value="P:positive regulation of DNA-templated transcription"/>
    <property type="evidence" value="ECO:0007669"/>
    <property type="project" value="InterPro"/>
</dbReference>
<name>A0A2N9HDS5_FAGSY</name>
<keyword evidence="3" id="KW-0539">Nucleus</keyword>
<comment type="subcellular location">
    <subcellularLocation>
        <location evidence="1">Nucleus</location>
    </subcellularLocation>
</comment>
<dbReference type="InterPro" id="IPR043452">
    <property type="entry name" value="BZIP46-like"/>
</dbReference>
<evidence type="ECO:0000256" key="3">
    <source>
        <dbReference type="ARBA" id="ARBA00023242"/>
    </source>
</evidence>
<sequence>MASSKVVTTNTDLPRQSSICSLSTILADLQQQQQQQQSSSSSKSLITSMSMDDLLKNLYSSSEQTCQMPDGQFAEGNSSISRQGSFSLPKDLGEKTVDEVWKEIVSGTVENHNQRPATNNTSSDSHQQQLAEEMTLEDFLTKAGAVREEDVRAGAMVPVAAAAAGGLRWCERTVSDAGWSGGGIRWENGGWWRRRKCSTSISSGWWWERKEKSY</sequence>
<proteinExistence type="predicted"/>
<keyword evidence="2" id="KW-0238">DNA-binding</keyword>
<dbReference type="GO" id="GO:0005634">
    <property type="term" value="C:nucleus"/>
    <property type="evidence" value="ECO:0007669"/>
    <property type="project" value="UniProtKB-SubCell"/>
</dbReference>